<proteinExistence type="predicted"/>
<sequence>MHWHDKRLNKFNIGNIESLSGKNLINHFNPAPIIEKKDNQTLISLQLIKDNYAGYIWKFKFNHSNPSPNE</sequence>
<accession>F4N5H6</accession>
<dbReference type="AlphaFoldDB" id="F4N5H6"/>
<name>F4N5H6_YEREN</name>
<protein>
    <submittedName>
        <fullName evidence="1">Uncharacterized protein</fullName>
    </submittedName>
</protein>
<evidence type="ECO:0000313" key="1">
    <source>
        <dbReference type="EMBL" id="CBX73334.1"/>
    </source>
</evidence>
<dbReference type="EMBL" id="FR718724">
    <property type="protein sequence ID" value="CBX73334.1"/>
    <property type="molecule type" value="Genomic_DNA"/>
</dbReference>
<reference evidence="1" key="1">
    <citation type="journal article" date="2011" name="BMC Genomics">
        <title>Shotgun sequencing of Yersinia enterocolitica strain W22703 (biotype 2, serotype O:9): genomic evidence for oscillation between invertebrates and mammals.</title>
        <authorList>
            <person name="Fuchs T.M."/>
            <person name="Brandt K."/>
            <person name="Starke M."/>
            <person name="Rattei T."/>
        </authorList>
    </citation>
    <scope>NUCLEOTIDE SEQUENCE</scope>
</reference>
<organism evidence="1">
    <name type="scientific">Yersinia enterocolitica W22703</name>
    <dbReference type="NCBI Taxonomy" id="913028"/>
    <lineage>
        <taxon>Bacteria</taxon>
        <taxon>Pseudomonadati</taxon>
        <taxon>Pseudomonadota</taxon>
        <taxon>Gammaproteobacteria</taxon>
        <taxon>Enterobacterales</taxon>
        <taxon>Yersiniaceae</taxon>
        <taxon>Yersinia</taxon>
    </lineage>
</organism>
<gene>
    <name evidence="1" type="ORF">YEW_CI09980</name>
</gene>